<dbReference type="EMBL" id="CZKA01000048">
    <property type="protein sequence ID" value="CUR58591.1"/>
    <property type="molecule type" value="Genomic_DNA"/>
</dbReference>
<sequence length="83" mass="9840">MQVTTQKAWWTRTRACRAFLCAWARIYRGEVVTCELCGTGVEESTAVLTWTTALERGRQRWFCDRCSRENLRAMESKLDSEWW</sequence>
<reference evidence="1" key="1">
    <citation type="submission" date="2015-08" db="EMBL/GenBank/DDBJ databases">
        <authorList>
            <person name="Babu N.S."/>
            <person name="Beckwith C.J."/>
            <person name="Beseler K.G."/>
            <person name="Brison A."/>
            <person name="Carone J.V."/>
            <person name="Caskin T.P."/>
            <person name="Diamond M."/>
            <person name="Durham M.E."/>
            <person name="Foxe J.M."/>
            <person name="Go M."/>
            <person name="Henderson B.A."/>
            <person name="Jones I.B."/>
            <person name="McGettigan J.A."/>
            <person name="Micheletti S.J."/>
            <person name="Nasrallah M.E."/>
            <person name="Ortiz D."/>
            <person name="Piller C.R."/>
            <person name="Privatt S.R."/>
            <person name="Schneider S.L."/>
            <person name="Sharp S."/>
            <person name="Smith T.C."/>
            <person name="Stanton J.D."/>
            <person name="Ullery H.E."/>
            <person name="Wilson R.J."/>
            <person name="Serrano M.G."/>
            <person name="Buck G."/>
            <person name="Lee V."/>
            <person name="Wang Y."/>
            <person name="Carvalho R."/>
            <person name="Voegtly L."/>
            <person name="Shi R."/>
            <person name="Duckworth R."/>
            <person name="Johnson A."/>
            <person name="Loviza R."/>
            <person name="Walstead R."/>
            <person name="Shah Z."/>
            <person name="Kiflezghi M."/>
            <person name="Wade K."/>
            <person name="Ball S.L."/>
            <person name="Bradley K.W."/>
            <person name="Asai D.J."/>
            <person name="Bowman C.A."/>
            <person name="Russell D.A."/>
            <person name="Pope W.H."/>
            <person name="Jacobs-Sera D."/>
            <person name="Hendrix R.W."/>
            <person name="Hatfull G.F."/>
        </authorList>
    </citation>
    <scope>NUCLEOTIDE SEQUENCE</scope>
</reference>
<protein>
    <submittedName>
        <fullName evidence="1">Uncharacterized protein</fullName>
    </submittedName>
</protein>
<proteinExistence type="predicted"/>
<gene>
    <name evidence="1" type="ORF">NOCA2520006</name>
</gene>
<accession>A0A2P2C9B1</accession>
<dbReference type="AlphaFoldDB" id="A0A2P2C9B1"/>
<name>A0A2P2C9B1_9ZZZZ</name>
<organism evidence="1">
    <name type="scientific">metagenome</name>
    <dbReference type="NCBI Taxonomy" id="256318"/>
    <lineage>
        <taxon>unclassified sequences</taxon>
        <taxon>metagenomes</taxon>
    </lineage>
</organism>
<evidence type="ECO:0000313" key="1">
    <source>
        <dbReference type="EMBL" id="CUR58591.1"/>
    </source>
</evidence>